<sequence>MSWDPSMLPRHVLAAAVLLRDTAGRVLLVETPYRAEPVLPGGVVEDGESPATAAGREVHEETGLTIPVGRLLVVQAVPARPDRPATIQFVFATPAVPVDGPLVPQPGEVAALRWWTPVDAVRQTAAWGADRLAAALRCEADGSTAYLDGPPADVDGLIAGLPCVVVGSAAVQVPGGGKPATTRGNGPAGVGGG</sequence>
<dbReference type="CDD" id="cd18876">
    <property type="entry name" value="NUDIX_Hydrolase"/>
    <property type="match status" value="1"/>
</dbReference>
<feature type="region of interest" description="Disordered" evidence="4">
    <location>
        <begin position="174"/>
        <end position="193"/>
    </location>
</feature>
<keyword evidence="2 6" id="KW-0378">Hydrolase</keyword>
<dbReference type="GO" id="GO:0016787">
    <property type="term" value="F:hydrolase activity"/>
    <property type="evidence" value="ECO:0007669"/>
    <property type="project" value="UniProtKB-KW"/>
</dbReference>
<protein>
    <submittedName>
        <fullName evidence="6">NUDIX hydrolase</fullName>
    </submittedName>
</protein>
<dbReference type="PROSITE" id="PS51462">
    <property type="entry name" value="NUDIX"/>
    <property type="match status" value="1"/>
</dbReference>
<dbReference type="SUPFAM" id="SSF55811">
    <property type="entry name" value="Nudix"/>
    <property type="match status" value="1"/>
</dbReference>
<dbReference type="PANTHER" id="PTHR43046:SF12">
    <property type="entry name" value="GDP-MANNOSE MANNOSYL HYDROLASE"/>
    <property type="match status" value="1"/>
</dbReference>
<dbReference type="PROSITE" id="PS00893">
    <property type="entry name" value="NUDIX_BOX"/>
    <property type="match status" value="1"/>
</dbReference>
<proteinExistence type="predicted"/>
<evidence type="ECO:0000256" key="3">
    <source>
        <dbReference type="ARBA" id="ARBA00022842"/>
    </source>
</evidence>
<dbReference type="Gene3D" id="3.90.79.10">
    <property type="entry name" value="Nucleoside Triphosphate Pyrophosphohydrolase"/>
    <property type="match status" value="1"/>
</dbReference>
<comment type="cofactor">
    <cofactor evidence="1">
        <name>Mg(2+)</name>
        <dbReference type="ChEBI" id="CHEBI:18420"/>
    </cofactor>
</comment>
<feature type="domain" description="Nudix hydrolase" evidence="5">
    <location>
        <begin position="9"/>
        <end position="137"/>
    </location>
</feature>
<dbReference type="InterPro" id="IPR020084">
    <property type="entry name" value="NUDIX_hydrolase_CS"/>
</dbReference>
<keyword evidence="3" id="KW-0460">Magnesium</keyword>
<dbReference type="EMBL" id="JAERWK010000021">
    <property type="protein sequence ID" value="MBM9468826.1"/>
    <property type="molecule type" value="Genomic_DNA"/>
</dbReference>
<dbReference type="Pfam" id="PF00293">
    <property type="entry name" value="NUDIX"/>
    <property type="match status" value="1"/>
</dbReference>
<dbReference type="RefSeq" id="WP_205261786.1">
    <property type="nucleotide sequence ID" value="NZ_JAERWK010000021.1"/>
</dbReference>
<dbReference type="PANTHER" id="PTHR43046">
    <property type="entry name" value="GDP-MANNOSE MANNOSYL HYDROLASE"/>
    <property type="match status" value="1"/>
</dbReference>
<name>A0A938YA91_9ACTN</name>
<evidence type="ECO:0000256" key="1">
    <source>
        <dbReference type="ARBA" id="ARBA00001946"/>
    </source>
</evidence>
<dbReference type="Proteomes" id="UP000663792">
    <property type="component" value="Unassembled WGS sequence"/>
</dbReference>
<dbReference type="InterPro" id="IPR015797">
    <property type="entry name" value="NUDIX_hydrolase-like_dom_sf"/>
</dbReference>
<keyword evidence="7" id="KW-1185">Reference proteome</keyword>
<evidence type="ECO:0000313" key="6">
    <source>
        <dbReference type="EMBL" id="MBM9468826.1"/>
    </source>
</evidence>
<evidence type="ECO:0000259" key="5">
    <source>
        <dbReference type="PROSITE" id="PS51462"/>
    </source>
</evidence>
<gene>
    <name evidence="6" type="ORF">JL106_16200</name>
</gene>
<evidence type="ECO:0000313" key="7">
    <source>
        <dbReference type="Proteomes" id="UP000663792"/>
    </source>
</evidence>
<reference evidence="6" key="1">
    <citation type="submission" date="2021-01" db="EMBL/GenBank/DDBJ databases">
        <title>YIM 132084 draft genome.</title>
        <authorList>
            <person name="An D."/>
        </authorList>
    </citation>
    <scope>NUCLEOTIDE SEQUENCE</scope>
    <source>
        <strain evidence="6">YIM 132084</strain>
    </source>
</reference>
<comment type="caution">
    <text evidence="6">The sequence shown here is derived from an EMBL/GenBank/DDBJ whole genome shotgun (WGS) entry which is preliminary data.</text>
</comment>
<dbReference type="InterPro" id="IPR000086">
    <property type="entry name" value="NUDIX_hydrolase_dom"/>
</dbReference>
<dbReference type="AlphaFoldDB" id="A0A938YA91"/>
<accession>A0A938YA91</accession>
<evidence type="ECO:0000256" key="4">
    <source>
        <dbReference type="SAM" id="MobiDB-lite"/>
    </source>
</evidence>
<evidence type="ECO:0000256" key="2">
    <source>
        <dbReference type="ARBA" id="ARBA00022801"/>
    </source>
</evidence>
<organism evidence="6 7">
    <name type="scientific">Nakamurella leprariae</name>
    <dbReference type="NCBI Taxonomy" id="2803911"/>
    <lineage>
        <taxon>Bacteria</taxon>
        <taxon>Bacillati</taxon>
        <taxon>Actinomycetota</taxon>
        <taxon>Actinomycetes</taxon>
        <taxon>Nakamurellales</taxon>
        <taxon>Nakamurellaceae</taxon>
        <taxon>Nakamurella</taxon>
    </lineage>
</organism>